<name>A0A0F9CP85_9ZZZZ</name>
<protein>
    <submittedName>
        <fullName evidence="1">Uncharacterized protein</fullName>
    </submittedName>
</protein>
<dbReference type="AlphaFoldDB" id="A0A0F9CP85"/>
<gene>
    <name evidence="1" type="ORF">LCGC14_2377520</name>
</gene>
<reference evidence="1" key="1">
    <citation type="journal article" date="2015" name="Nature">
        <title>Complex archaea that bridge the gap between prokaryotes and eukaryotes.</title>
        <authorList>
            <person name="Spang A."/>
            <person name="Saw J.H."/>
            <person name="Jorgensen S.L."/>
            <person name="Zaremba-Niedzwiedzka K."/>
            <person name="Martijn J."/>
            <person name="Lind A.E."/>
            <person name="van Eijk R."/>
            <person name="Schleper C."/>
            <person name="Guy L."/>
            <person name="Ettema T.J."/>
        </authorList>
    </citation>
    <scope>NUCLEOTIDE SEQUENCE</scope>
</reference>
<sequence>TSDKLVDSTQNFETTVSIGDTVHNTTDETYAIVTAVDSDTTLSIDTDIMVSGETYNIEISLGTTSPENSVKSNRDYEIAIVYSDEQSRMFTPMVSKDNTVFVEHTVANKTNHLKVTIPAAQKVPVRAVSYRFFAKQSRIDYDVIIPSLFYEDGVYVWVKYEEADKDKIISGEYLVVKRDTSGFLLTRNVETRILETGYKENNFLRPELTGNEDEDAELRLIVQEAGYYFKMKPEDFSMDLSDIETLEDTSYHNTRKRYDENIDTISSPTIGDAIFYGDNLLGVTSGGTYLPPATSIILGWNEKNNQEDVNKSGR</sequence>
<proteinExistence type="predicted"/>
<comment type="caution">
    <text evidence="1">The sequence shown here is derived from an EMBL/GenBank/DDBJ whole genome shotgun (WGS) entry which is preliminary data.</text>
</comment>
<accession>A0A0F9CP85</accession>
<feature type="non-terminal residue" evidence="1">
    <location>
        <position position="1"/>
    </location>
</feature>
<organism evidence="1">
    <name type="scientific">marine sediment metagenome</name>
    <dbReference type="NCBI Taxonomy" id="412755"/>
    <lineage>
        <taxon>unclassified sequences</taxon>
        <taxon>metagenomes</taxon>
        <taxon>ecological metagenomes</taxon>
    </lineage>
</organism>
<evidence type="ECO:0000313" key="1">
    <source>
        <dbReference type="EMBL" id="KKL28202.1"/>
    </source>
</evidence>
<dbReference type="EMBL" id="LAZR01035182">
    <property type="protein sequence ID" value="KKL28202.1"/>
    <property type="molecule type" value="Genomic_DNA"/>
</dbReference>